<dbReference type="Proteomes" id="UP000007947">
    <property type="component" value="Chromosome"/>
</dbReference>
<sequence>MDLRAMALLAGSASTTLFVVSYLPMLVRAIRTRDLRSYSRSSLVIANVGNVVQACYVISLPVGPLWFLHGFYLVASALMLGLHLRHGARADPDGAPPPPSAGQQPPGANP</sequence>
<keyword evidence="2" id="KW-0812">Transmembrane</keyword>
<reference evidence="3 4" key="1">
    <citation type="submission" date="2011-05" db="EMBL/GenBank/DDBJ databases">
        <title>Whole genome sequence of Microlunatus phosphovorus NM-1.</title>
        <authorList>
            <person name="Hosoyama A."/>
            <person name="Sasaki K."/>
            <person name="Harada T."/>
            <person name="Igarashi R."/>
            <person name="Kawakoshi A."/>
            <person name="Sasagawa M."/>
            <person name="Fukada J."/>
            <person name="Nakamura S."/>
            <person name="Katano Y."/>
            <person name="Hanada S."/>
            <person name="Kamagata Y."/>
            <person name="Nakamura N."/>
            <person name="Yamazaki S."/>
            <person name="Fujita N."/>
        </authorList>
    </citation>
    <scope>NUCLEOTIDE SEQUENCE [LARGE SCALE GENOMIC DNA]</scope>
    <source>
        <strain evidence="4">ATCC 700054 / DSM 10555 / JCM 9379 / NBRC 101784 / NCIMB 13414 / VKM Ac-1990 / NM-1</strain>
    </source>
</reference>
<keyword evidence="4" id="KW-1185">Reference proteome</keyword>
<dbReference type="eggNOG" id="ENOG5032YRF">
    <property type="taxonomic scope" value="Bacteria"/>
</dbReference>
<name>F5XTR4_MICPN</name>
<proteinExistence type="predicted"/>
<accession>F5XTR4</accession>
<feature type="compositionally biased region" description="Low complexity" evidence="1">
    <location>
        <begin position="101"/>
        <end position="110"/>
    </location>
</feature>
<dbReference type="RefSeq" id="WP_013865347.1">
    <property type="nucleotide sequence ID" value="NC_015635.1"/>
</dbReference>
<feature type="transmembrane region" description="Helical" evidence="2">
    <location>
        <begin position="42"/>
        <end position="59"/>
    </location>
</feature>
<dbReference type="KEGG" id="mph:MLP_44990"/>
<dbReference type="EMBL" id="AP012204">
    <property type="protein sequence ID" value="BAK37513.1"/>
    <property type="molecule type" value="Genomic_DNA"/>
</dbReference>
<protein>
    <recommendedName>
        <fullName evidence="5">PQ-loop repeat-containing protein</fullName>
    </recommendedName>
</protein>
<dbReference type="STRING" id="1032480.MLP_44990"/>
<evidence type="ECO:0000256" key="1">
    <source>
        <dbReference type="SAM" id="MobiDB-lite"/>
    </source>
</evidence>
<feature type="region of interest" description="Disordered" evidence="1">
    <location>
        <begin position="89"/>
        <end position="110"/>
    </location>
</feature>
<evidence type="ECO:0008006" key="5">
    <source>
        <dbReference type="Google" id="ProtNLM"/>
    </source>
</evidence>
<dbReference type="AlphaFoldDB" id="F5XTR4"/>
<dbReference type="HOGENOM" id="CLU_170991_0_0_11"/>
<evidence type="ECO:0000313" key="3">
    <source>
        <dbReference type="EMBL" id="BAK37513.1"/>
    </source>
</evidence>
<organism evidence="3 4">
    <name type="scientific">Microlunatus phosphovorus (strain ATCC 700054 / DSM 10555 / JCM 9379 / NBRC 101784 / NCIMB 13414 / VKM Ac-1990 / NM-1)</name>
    <dbReference type="NCBI Taxonomy" id="1032480"/>
    <lineage>
        <taxon>Bacteria</taxon>
        <taxon>Bacillati</taxon>
        <taxon>Actinomycetota</taxon>
        <taxon>Actinomycetes</taxon>
        <taxon>Propionibacteriales</taxon>
        <taxon>Propionibacteriaceae</taxon>
        <taxon>Microlunatus</taxon>
    </lineage>
</organism>
<dbReference type="Gene3D" id="1.20.1280.290">
    <property type="match status" value="1"/>
</dbReference>
<evidence type="ECO:0000256" key="2">
    <source>
        <dbReference type="SAM" id="Phobius"/>
    </source>
</evidence>
<keyword evidence="2" id="KW-0472">Membrane</keyword>
<feature type="transmembrane region" description="Helical" evidence="2">
    <location>
        <begin position="6"/>
        <end position="30"/>
    </location>
</feature>
<keyword evidence="2" id="KW-1133">Transmembrane helix</keyword>
<gene>
    <name evidence="3" type="ordered locus">MLP_44990</name>
</gene>
<evidence type="ECO:0000313" key="4">
    <source>
        <dbReference type="Proteomes" id="UP000007947"/>
    </source>
</evidence>